<gene>
    <name evidence="3" type="ORF">ACHAWO_012884</name>
</gene>
<keyword evidence="4" id="KW-1185">Reference proteome</keyword>
<organism evidence="3 4">
    <name type="scientific">Cyclotella atomus</name>
    <dbReference type="NCBI Taxonomy" id="382360"/>
    <lineage>
        <taxon>Eukaryota</taxon>
        <taxon>Sar</taxon>
        <taxon>Stramenopiles</taxon>
        <taxon>Ochrophyta</taxon>
        <taxon>Bacillariophyta</taxon>
        <taxon>Coscinodiscophyceae</taxon>
        <taxon>Thalassiosirophycidae</taxon>
        <taxon>Stephanodiscales</taxon>
        <taxon>Stephanodiscaceae</taxon>
        <taxon>Cyclotella</taxon>
    </lineage>
</organism>
<feature type="signal peptide" evidence="2">
    <location>
        <begin position="1"/>
        <end position="18"/>
    </location>
</feature>
<sequence length="607" mass="66449">MIRSILLILIAISSKTTSQLLPEDDPSIDYFCGINWKEANTYCNLPCPSGNNTDCPPNNYGRSRQCYASSGCAARTETLSWYGILSLQFDRSQHLQGTNGAIMSEDEAAAFGESMMKVLTNALGGSIEIDCLEVLEQEYDRPCVGAVIPRRQLQEDDTNATKNDYYCGVTWFDASEKCNSPCPSMMDEDCPSYNGQNTSCFAATGCASNQPEFTSLDLEVQMCGVYIPEIGQVLITPSDLENDIIGIVTQREKQIVNVVASSSDFFSAITGVAALANDMIVETPSSMPSDAPTRPGDVAIETYIDAQPSGSYGIFFSVRTNANISSILLTGMSFVTPHDGMVEYEVYTRLGTFADYVGITNTWDLIARGQTIGRGPVDFTPVLNEVPEDDDLGFLGFIPVHVPGDGGMRSFYVTMTKTFTMEGKVAVPIYFSSSLVMENEGVATYATVTSNEELEILEGDGALEYPAPNNRNGISDLFYRRPRGFIGAFEYTRQPCYPSLNFYGWPCPYVPKELLTKNPTAKPVSLTTVELNTQQPTPLPNRASTKLPTSEKAESNATEVADDQHTAVDTEGSNMKENEANKGVQALHLQWMQRLITFLSIISLLTI</sequence>
<accession>A0ABD3QTN6</accession>
<evidence type="ECO:0000313" key="3">
    <source>
        <dbReference type="EMBL" id="KAL3803569.1"/>
    </source>
</evidence>
<evidence type="ECO:0000256" key="1">
    <source>
        <dbReference type="SAM" id="MobiDB-lite"/>
    </source>
</evidence>
<feature type="compositionally biased region" description="Basic and acidic residues" evidence="1">
    <location>
        <begin position="562"/>
        <end position="577"/>
    </location>
</feature>
<evidence type="ECO:0000313" key="4">
    <source>
        <dbReference type="Proteomes" id="UP001530400"/>
    </source>
</evidence>
<feature type="compositionally biased region" description="Polar residues" evidence="1">
    <location>
        <begin position="531"/>
        <end position="548"/>
    </location>
</feature>
<dbReference type="PANTHER" id="PTHR33683:SF46">
    <property type="entry name" value="SUSHI DOMAIN-CONTAINING PROTEIN"/>
    <property type="match status" value="1"/>
</dbReference>
<comment type="caution">
    <text evidence="3">The sequence shown here is derived from an EMBL/GenBank/DDBJ whole genome shotgun (WGS) entry which is preliminary data.</text>
</comment>
<keyword evidence="2" id="KW-0732">Signal</keyword>
<name>A0ABD3QTN6_9STRA</name>
<dbReference type="EMBL" id="JALLPJ020000067">
    <property type="protein sequence ID" value="KAL3803569.1"/>
    <property type="molecule type" value="Genomic_DNA"/>
</dbReference>
<reference evidence="3 4" key="1">
    <citation type="submission" date="2024-10" db="EMBL/GenBank/DDBJ databases">
        <title>Updated reference genomes for cyclostephanoid diatoms.</title>
        <authorList>
            <person name="Roberts W.R."/>
            <person name="Alverson A.J."/>
        </authorList>
    </citation>
    <scope>NUCLEOTIDE SEQUENCE [LARGE SCALE GENOMIC DNA]</scope>
    <source>
        <strain evidence="3 4">AJA010-31</strain>
    </source>
</reference>
<dbReference type="Proteomes" id="UP001530400">
    <property type="component" value="Unassembled WGS sequence"/>
</dbReference>
<protein>
    <submittedName>
        <fullName evidence="3">Uncharacterized protein</fullName>
    </submittedName>
</protein>
<feature type="region of interest" description="Disordered" evidence="1">
    <location>
        <begin position="531"/>
        <end position="577"/>
    </location>
</feature>
<evidence type="ECO:0000256" key="2">
    <source>
        <dbReference type="SAM" id="SignalP"/>
    </source>
</evidence>
<dbReference type="PANTHER" id="PTHR33683">
    <property type="entry name" value="1, PUTATIVE-RELATED"/>
    <property type="match status" value="1"/>
</dbReference>
<feature type="chain" id="PRO_5044861900" evidence="2">
    <location>
        <begin position="19"/>
        <end position="607"/>
    </location>
</feature>
<dbReference type="AlphaFoldDB" id="A0ABD3QTN6"/>
<proteinExistence type="predicted"/>